<dbReference type="InterPro" id="IPR032466">
    <property type="entry name" value="Metal_Hydrolase"/>
</dbReference>
<dbReference type="Pfam" id="PF01979">
    <property type="entry name" value="Amidohydro_1"/>
    <property type="match status" value="1"/>
</dbReference>
<dbReference type="Gene3D" id="2.30.40.10">
    <property type="entry name" value="Urease, subunit C, domain 1"/>
    <property type="match status" value="1"/>
</dbReference>
<reference evidence="2" key="1">
    <citation type="submission" date="2017-02" db="EMBL/GenBank/DDBJ databases">
        <authorList>
            <person name="Regsiter A."/>
            <person name="William W."/>
        </authorList>
    </citation>
    <scope>NUCLEOTIDE SEQUENCE</scope>
    <source>
        <strain evidence="2">BdmA 4</strain>
    </source>
</reference>
<dbReference type="AlphaFoldDB" id="A0A3P3XRE0"/>
<evidence type="ECO:0000313" key="2">
    <source>
        <dbReference type="EMBL" id="SLM18820.1"/>
    </source>
</evidence>
<organism evidence="2">
    <name type="scientific">uncultured spirochete</name>
    <dbReference type="NCBI Taxonomy" id="156406"/>
    <lineage>
        <taxon>Bacteria</taxon>
        <taxon>Pseudomonadati</taxon>
        <taxon>Spirochaetota</taxon>
        <taxon>Spirochaetia</taxon>
        <taxon>Spirochaetales</taxon>
        <taxon>environmental samples</taxon>
    </lineage>
</organism>
<name>A0A3P3XRE0_9SPIR</name>
<dbReference type="EC" id="3.5.2.-" evidence="2"/>
<dbReference type="InterPro" id="IPR011059">
    <property type="entry name" value="Metal-dep_hydrolase_composite"/>
</dbReference>
<dbReference type="Gene3D" id="3.20.20.140">
    <property type="entry name" value="Metal-dependent hydrolases"/>
    <property type="match status" value="1"/>
</dbReference>
<keyword evidence="2" id="KW-0378">Hydrolase</keyword>
<accession>A0A3P3XRE0</accession>
<dbReference type="SMR" id="A0A3P3XRE0"/>
<sequence length="458" mass="50741">MINLFVKNAKVVDGRGISEENICIDKGKIVGKVSRSLQIEARTTIDAEGRFVVPGAVDSHCHIGQIPGTGHYRPQASKEENFRTETASSLYGGTTTALNYMFSESSYETTIADYQKWVKEDSVIDIKLHGGLLSQLHIDNLPLYVKKLGLTSFKIYLPYKGEEAHKLGGLTSLSDGQVLEAFAALKRFRGLPIVHCENPDLIEYFMAKNQRNSEQSLAAWESTRPSIVESESANKILYFSTKIGNRVAIAHVSASDTVDLIEKYGAISPVLETCPHYLALSNDMDMGSLGKVSPPIRSKKDQERLWEAIARYPLVMIGSDHNAWLRRHKSELWNGFAGLPDNAFILPILFSEGFHKRRIPLTRIVQVTSEIAARQVGLYPRKGSLSVGSDADIVIMDTGIKKFVDPAELGSISDYSPFSGYEFSAWPHTVIVRGEIAVDSGRTLGLRRKANLLNAIRK</sequence>
<dbReference type="InterPro" id="IPR006680">
    <property type="entry name" value="Amidohydro-rel"/>
</dbReference>
<dbReference type="SUPFAM" id="SSF51338">
    <property type="entry name" value="Composite domain of metallo-dependent hydrolases"/>
    <property type="match status" value="1"/>
</dbReference>
<gene>
    <name evidence="2" type="ORF">SPIRO4BDMA_50335</name>
</gene>
<dbReference type="PANTHER" id="PTHR43668:SF2">
    <property type="entry name" value="ALLANTOINASE"/>
    <property type="match status" value="1"/>
</dbReference>
<dbReference type="SUPFAM" id="SSF51556">
    <property type="entry name" value="Metallo-dependent hydrolases"/>
    <property type="match status" value="1"/>
</dbReference>
<evidence type="ECO:0000259" key="1">
    <source>
        <dbReference type="Pfam" id="PF01979"/>
    </source>
</evidence>
<dbReference type="PANTHER" id="PTHR43668">
    <property type="entry name" value="ALLANTOINASE"/>
    <property type="match status" value="1"/>
</dbReference>
<dbReference type="GO" id="GO:0006145">
    <property type="term" value="P:purine nucleobase catabolic process"/>
    <property type="evidence" value="ECO:0007669"/>
    <property type="project" value="TreeGrafter"/>
</dbReference>
<proteinExistence type="predicted"/>
<dbReference type="EMBL" id="FWDO01000005">
    <property type="protein sequence ID" value="SLM18820.1"/>
    <property type="molecule type" value="Genomic_DNA"/>
</dbReference>
<dbReference type="InterPro" id="IPR050138">
    <property type="entry name" value="DHOase/Allantoinase_Hydrolase"/>
</dbReference>
<protein>
    <submittedName>
        <fullName evidence="2">Putative L-hydantoinase</fullName>
        <ecNumber evidence="2">3.5.2.-</ecNumber>
    </submittedName>
</protein>
<dbReference type="GO" id="GO:0005737">
    <property type="term" value="C:cytoplasm"/>
    <property type="evidence" value="ECO:0007669"/>
    <property type="project" value="TreeGrafter"/>
</dbReference>
<dbReference type="GO" id="GO:0004038">
    <property type="term" value="F:allantoinase activity"/>
    <property type="evidence" value="ECO:0007669"/>
    <property type="project" value="TreeGrafter"/>
</dbReference>
<feature type="domain" description="Amidohydrolase-related" evidence="1">
    <location>
        <begin position="51"/>
        <end position="436"/>
    </location>
</feature>